<dbReference type="InterPro" id="IPR050728">
    <property type="entry name" value="Zinc_Metalloprotease_M4"/>
</dbReference>
<organism evidence="2 3">
    <name type="scientific">Paenibacillus azoreducens</name>
    <dbReference type="NCBI Taxonomy" id="116718"/>
    <lineage>
        <taxon>Bacteria</taxon>
        <taxon>Bacillati</taxon>
        <taxon>Bacillota</taxon>
        <taxon>Bacilli</taxon>
        <taxon>Bacillales</taxon>
        <taxon>Paenibacillaceae</taxon>
        <taxon>Paenibacillus</taxon>
    </lineage>
</organism>
<keyword evidence="1" id="KW-0732">Signal</keyword>
<dbReference type="Proteomes" id="UP000682811">
    <property type="component" value="Unassembled WGS sequence"/>
</dbReference>
<dbReference type="AlphaFoldDB" id="A0A919YFY0"/>
<dbReference type="PANTHER" id="PTHR33794">
    <property type="entry name" value="BACILLOLYSIN"/>
    <property type="match status" value="1"/>
</dbReference>
<feature type="chain" id="PRO_5036872699" description="PepSY domain-containing protein" evidence="1">
    <location>
        <begin position="23"/>
        <end position="231"/>
    </location>
</feature>
<evidence type="ECO:0000313" key="3">
    <source>
        <dbReference type="Proteomes" id="UP000682811"/>
    </source>
</evidence>
<comment type="caution">
    <text evidence="2">The sequence shown here is derived from an EMBL/GenBank/DDBJ whole genome shotgun (WGS) entry which is preliminary data.</text>
</comment>
<evidence type="ECO:0000313" key="2">
    <source>
        <dbReference type="EMBL" id="GIO50931.1"/>
    </source>
</evidence>
<evidence type="ECO:0000256" key="1">
    <source>
        <dbReference type="SAM" id="SignalP"/>
    </source>
</evidence>
<dbReference type="Gene3D" id="3.10.450.490">
    <property type="match status" value="1"/>
</dbReference>
<reference evidence="2 3" key="1">
    <citation type="submission" date="2021-03" db="EMBL/GenBank/DDBJ databases">
        <title>Antimicrobial resistance genes in bacteria isolated from Japanese honey, and their potential for conferring macrolide and lincosamide resistance in the American foulbrood pathogen Paenibacillus larvae.</title>
        <authorList>
            <person name="Okamoto M."/>
            <person name="Kumagai M."/>
            <person name="Kanamori H."/>
            <person name="Takamatsu D."/>
        </authorList>
    </citation>
    <scope>NUCLEOTIDE SEQUENCE [LARGE SCALE GENOMIC DNA]</scope>
    <source>
        <strain evidence="2 3">J34TS1</strain>
    </source>
</reference>
<dbReference type="PANTHER" id="PTHR33794:SF1">
    <property type="entry name" value="BACILLOLYSIN"/>
    <property type="match status" value="1"/>
</dbReference>
<dbReference type="RefSeq" id="WP_212981018.1">
    <property type="nucleotide sequence ID" value="NZ_AP025343.1"/>
</dbReference>
<keyword evidence="3" id="KW-1185">Reference proteome</keyword>
<protein>
    <recommendedName>
        <fullName evidence="4">PepSY domain-containing protein</fullName>
    </recommendedName>
</protein>
<gene>
    <name evidence="2" type="ORF">J34TS1_56960</name>
</gene>
<accession>A0A919YFY0</accession>
<name>A0A919YFY0_9BACL</name>
<dbReference type="EMBL" id="BORT01000040">
    <property type="protein sequence ID" value="GIO50931.1"/>
    <property type="molecule type" value="Genomic_DNA"/>
</dbReference>
<feature type="signal peptide" evidence="1">
    <location>
        <begin position="1"/>
        <end position="22"/>
    </location>
</feature>
<sequence>MRIITVLFFAAILSSSITTVSAAGDLSEPEKRVLQQLKREAGATFAIHWHSKTNTPSLITGQLTKPSKYPPEWIAYKFLNQTKALYGLRNPKINMQITEIKEIPDNTVQVRLQHVLYKTPVWGDELVIQMDDQGVINRVEGKLTPHLEEKTFNRPMYAAISKKKAIAIALASSQAGSMQVEDPKVDMYYHPTIAGTPLIYVVSLKNNEFEHKYQKILIHSLSGRVIEHRNL</sequence>
<evidence type="ECO:0008006" key="4">
    <source>
        <dbReference type="Google" id="ProtNLM"/>
    </source>
</evidence>
<proteinExistence type="predicted"/>